<evidence type="ECO:0000256" key="1">
    <source>
        <dbReference type="SAM" id="Phobius"/>
    </source>
</evidence>
<comment type="caution">
    <text evidence="2">The sequence shown here is derived from an EMBL/GenBank/DDBJ whole genome shotgun (WGS) entry which is preliminary data.</text>
</comment>
<feature type="transmembrane region" description="Helical" evidence="1">
    <location>
        <begin position="39"/>
        <end position="64"/>
    </location>
</feature>
<name>A0A0J6SQT1_9HYPH</name>
<keyword evidence="1" id="KW-0812">Transmembrane</keyword>
<protein>
    <submittedName>
        <fullName evidence="2">Uncharacterized protein</fullName>
    </submittedName>
</protein>
<keyword evidence="1" id="KW-1133">Transmembrane helix</keyword>
<gene>
    <name evidence="2" type="ORF">VP06_10925</name>
</gene>
<organism evidence="2 3">
    <name type="scientific">Methylobacterium aquaticum</name>
    <dbReference type="NCBI Taxonomy" id="270351"/>
    <lineage>
        <taxon>Bacteria</taxon>
        <taxon>Pseudomonadati</taxon>
        <taxon>Pseudomonadota</taxon>
        <taxon>Alphaproteobacteria</taxon>
        <taxon>Hyphomicrobiales</taxon>
        <taxon>Methylobacteriaceae</taxon>
        <taxon>Methylobacterium</taxon>
    </lineage>
</organism>
<sequence length="70" mass="7184">MVLSETVPLVGPLTLVIDRASPFGSVSLASKVEVAKVTAVLRVTAGPVSLTAFGAWLVALLFGLKTTSTQ</sequence>
<evidence type="ECO:0000313" key="3">
    <source>
        <dbReference type="Proteomes" id="UP000035929"/>
    </source>
</evidence>
<keyword evidence="1" id="KW-0472">Membrane</keyword>
<reference evidence="2 3" key="1">
    <citation type="submission" date="2015-03" db="EMBL/GenBank/DDBJ databases">
        <title>Genome sequencing of Methylobacterium aquaticum DSM16371 type strain.</title>
        <authorList>
            <person name="Chaudhry V."/>
            <person name="Patil P.B."/>
        </authorList>
    </citation>
    <scope>NUCLEOTIDE SEQUENCE [LARGE SCALE GENOMIC DNA]</scope>
    <source>
        <strain evidence="2 3">DSM 16371</strain>
    </source>
</reference>
<dbReference type="AlphaFoldDB" id="A0A0J6SQT1"/>
<proteinExistence type="predicted"/>
<accession>A0A0J6SQT1</accession>
<dbReference type="EMBL" id="LABX01000077">
    <property type="protein sequence ID" value="KMO36029.1"/>
    <property type="molecule type" value="Genomic_DNA"/>
</dbReference>
<dbReference type="Proteomes" id="UP000035929">
    <property type="component" value="Unassembled WGS sequence"/>
</dbReference>
<evidence type="ECO:0000313" key="2">
    <source>
        <dbReference type="EMBL" id="KMO36029.1"/>
    </source>
</evidence>